<dbReference type="PANTHER" id="PTHR46243:SF1">
    <property type="entry name" value="BIS(5'-ADENOSYL)-TRIPHOSPHATASE"/>
    <property type="match status" value="1"/>
</dbReference>
<dbReference type="InterPro" id="IPR011146">
    <property type="entry name" value="HIT-like"/>
</dbReference>
<sequence length="890" mass="96166">MGVAFPASRAAALAAALWLLRRHRWVVLRPQLVRNDVVMGSASPADSGQPRPVQAHRSLSSRSWARHRAPRRARKKQITLASFNGSCWLSCRQFLEQSAEGIMVVAAQERKAFFKWARDALVTSPTQVFNYTKLRGWTHSESSASTSVQASPRLRSQAQEVADGQMDLWCGIWQGTTWARMVAARSVPLEVLQDAWQLQTPRVLLAKEPWKMVVGPAGALALQLRRLGWTASSAHLWRTRRGIALDLTEVSPAWVRTLALRDYELDGWRQWAQREEQAPEDPACRVPRAPDGYWVEPIRALFADAKGRAKWKLSPLAMAALRSTMIGQAFGPLPGHEQSVPRAELFAILKVLQAERPRLQRRAAQLTGIEIHPDELLPLIKFDRPSEQVSAETEFELGLHLDVNSGFAHRACTLMVYLNSCERGFTVFPCAGDAESGALGVRLASSGATHTNSKAVVSRGLQGASVELIRRAAEEPSSLRVAPQRGKACLFFNLLGSRAAAGGAEDAPAADPLSWHGGGAVAGAVGKWTLQFFKEARPDVGRGQDEEYPVFESFDDYDLKEGLLRGIYSYGGCLSATRGAKPAASCAEGGHGGACSAAEGAGVQAGVEGGAVYFANLHIGANQMLPAPPSGRAVAVTDLSPIAEGHAVVVPRRHAERLSELSQAELVDLWCMVRQVQAAVRRRMGATAFNIAVLDGQSAGQPVPHVHVHVVPRLPEDHLGGDRVHELIERWTPAQDAAAGRSTFQAPADEDRRPRTLEQMAEEAARYRPAALAAGGAPVLGEPVAFAKFTIPAASVFYQSASGLTVAFVNLKPLVPGHVLVVPKRVVQHIADLTDEELVDLFLAVRDVQAAVCAGHGADSANIGIQDGRDSGQTVPHVHVHVLPRPAAKL</sequence>
<feature type="domain" description="HIT" evidence="5">
    <location>
        <begin position="782"/>
        <end position="890"/>
    </location>
</feature>
<dbReference type="Gene3D" id="3.30.428.10">
    <property type="entry name" value="HIT-like"/>
    <property type="match status" value="2"/>
</dbReference>
<comment type="caution">
    <text evidence="6">The sequence shown here is derived from an EMBL/GenBank/DDBJ whole genome shotgun (WGS) entry which is preliminary data.</text>
</comment>
<dbReference type="Proteomes" id="UP001189429">
    <property type="component" value="Unassembled WGS sequence"/>
</dbReference>
<evidence type="ECO:0000313" key="6">
    <source>
        <dbReference type="EMBL" id="CAK0869922.1"/>
    </source>
</evidence>
<dbReference type="PANTHER" id="PTHR46243">
    <property type="entry name" value="BIS(5'-ADENOSYL)-TRIPHOSPHATASE"/>
    <property type="match status" value="1"/>
</dbReference>
<keyword evidence="1" id="KW-0547">Nucleotide-binding</keyword>
<feature type="short sequence motif" description="Histidine triad motif" evidence="3">
    <location>
        <begin position="705"/>
        <end position="709"/>
    </location>
</feature>
<keyword evidence="2" id="KW-0378">Hydrolase</keyword>
<feature type="region of interest" description="Disordered" evidence="4">
    <location>
        <begin position="41"/>
        <end position="71"/>
    </location>
</feature>
<dbReference type="CDD" id="cd01275">
    <property type="entry name" value="FHIT"/>
    <property type="match status" value="1"/>
</dbReference>
<dbReference type="EMBL" id="CAUYUJ010016904">
    <property type="protein sequence ID" value="CAK0869922.1"/>
    <property type="molecule type" value="Genomic_DNA"/>
</dbReference>
<dbReference type="InterPro" id="IPR036265">
    <property type="entry name" value="HIT-like_sf"/>
</dbReference>
<feature type="domain" description="HIT" evidence="5">
    <location>
        <begin position="612"/>
        <end position="720"/>
    </location>
</feature>
<dbReference type="InterPro" id="IPR001310">
    <property type="entry name" value="Histidine_triad_HIT"/>
</dbReference>
<dbReference type="Gene3D" id="2.60.120.620">
    <property type="entry name" value="q2cbj1_9rhob like domain"/>
    <property type="match status" value="1"/>
</dbReference>
<keyword evidence="7" id="KW-1185">Reference proteome</keyword>
<protein>
    <recommendedName>
        <fullName evidence="5">HIT domain-containing protein</fullName>
    </recommendedName>
</protein>
<reference evidence="6" key="1">
    <citation type="submission" date="2023-10" db="EMBL/GenBank/DDBJ databases">
        <authorList>
            <person name="Chen Y."/>
            <person name="Shah S."/>
            <person name="Dougan E. K."/>
            <person name="Thang M."/>
            <person name="Chan C."/>
        </authorList>
    </citation>
    <scope>NUCLEOTIDE SEQUENCE [LARGE SCALE GENOMIC DNA]</scope>
</reference>
<proteinExistence type="predicted"/>
<dbReference type="PRINTS" id="PR00332">
    <property type="entry name" value="HISTRIAD"/>
</dbReference>
<evidence type="ECO:0000313" key="7">
    <source>
        <dbReference type="Proteomes" id="UP001189429"/>
    </source>
</evidence>
<dbReference type="SUPFAM" id="SSF54197">
    <property type="entry name" value="HIT-like"/>
    <property type="match status" value="2"/>
</dbReference>
<evidence type="ECO:0000256" key="2">
    <source>
        <dbReference type="ARBA" id="ARBA00022801"/>
    </source>
</evidence>
<dbReference type="InterPro" id="IPR019808">
    <property type="entry name" value="Histidine_triad_CS"/>
</dbReference>
<evidence type="ECO:0000256" key="1">
    <source>
        <dbReference type="ARBA" id="ARBA00022741"/>
    </source>
</evidence>
<organism evidence="6 7">
    <name type="scientific">Prorocentrum cordatum</name>
    <dbReference type="NCBI Taxonomy" id="2364126"/>
    <lineage>
        <taxon>Eukaryota</taxon>
        <taxon>Sar</taxon>
        <taxon>Alveolata</taxon>
        <taxon>Dinophyceae</taxon>
        <taxon>Prorocentrales</taxon>
        <taxon>Prorocentraceae</taxon>
        <taxon>Prorocentrum</taxon>
    </lineage>
</organism>
<evidence type="ECO:0000256" key="3">
    <source>
        <dbReference type="PROSITE-ProRule" id="PRU00464"/>
    </source>
</evidence>
<evidence type="ECO:0000259" key="5">
    <source>
        <dbReference type="PROSITE" id="PS51084"/>
    </source>
</evidence>
<name>A0ABN9VED6_9DINO</name>
<feature type="short sequence motif" description="Histidine triad motif" evidence="3">
    <location>
        <begin position="877"/>
        <end position="881"/>
    </location>
</feature>
<dbReference type="Pfam" id="PF01230">
    <property type="entry name" value="HIT"/>
    <property type="match status" value="2"/>
</dbReference>
<accession>A0ABN9VED6</accession>
<gene>
    <name evidence="6" type="ORF">PCOR1329_LOCUS56152</name>
</gene>
<evidence type="ECO:0000256" key="4">
    <source>
        <dbReference type="SAM" id="MobiDB-lite"/>
    </source>
</evidence>
<dbReference type="PROSITE" id="PS00892">
    <property type="entry name" value="HIT_1"/>
    <property type="match status" value="1"/>
</dbReference>
<dbReference type="InterPro" id="IPR039383">
    <property type="entry name" value="FHIT"/>
</dbReference>
<dbReference type="PROSITE" id="PS51084">
    <property type="entry name" value="HIT_2"/>
    <property type="match status" value="2"/>
</dbReference>
<dbReference type="InterPro" id="IPR051884">
    <property type="entry name" value="Bis(5'-adenosyl)-TPase_reg"/>
</dbReference>